<accession>A0ACD3APB7</accession>
<dbReference type="Proteomes" id="UP000308600">
    <property type="component" value="Unassembled WGS sequence"/>
</dbReference>
<reference evidence="1 2" key="1">
    <citation type="journal article" date="2019" name="Nat. Ecol. Evol.">
        <title>Megaphylogeny resolves global patterns of mushroom evolution.</title>
        <authorList>
            <person name="Varga T."/>
            <person name="Krizsan K."/>
            <person name="Foldi C."/>
            <person name="Dima B."/>
            <person name="Sanchez-Garcia M."/>
            <person name="Sanchez-Ramirez S."/>
            <person name="Szollosi G.J."/>
            <person name="Szarkandi J.G."/>
            <person name="Papp V."/>
            <person name="Albert L."/>
            <person name="Andreopoulos W."/>
            <person name="Angelini C."/>
            <person name="Antonin V."/>
            <person name="Barry K.W."/>
            <person name="Bougher N.L."/>
            <person name="Buchanan P."/>
            <person name="Buyck B."/>
            <person name="Bense V."/>
            <person name="Catcheside P."/>
            <person name="Chovatia M."/>
            <person name="Cooper J."/>
            <person name="Damon W."/>
            <person name="Desjardin D."/>
            <person name="Finy P."/>
            <person name="Geml J."/>
            <person name="Haridas S."/>
            <person name="Hughes K."/>
            <person name="Justo A."/>
            <person name="Karasinski D."/>
            <person name="Kautmanova I."/>
            <person name="Kiss B."/>
            <person name="Kocsube S."/>
            <person name="Kotiranta H."/>
            <person name="LaButti K.M."/>
            <person name="Lechner B.E."/>
            <person name="Liimatainen K."/>
            <person name="Lipzen A."/>
            <person name="Lukacs Z."/>
            <person name="Mihaltcheva S."/>
            <person name="Morgado L.N."/>
            <person name="Niskanen T."/>
            <person name="Noordeloos M.E."/>
            <person name="Ohm R.A."/>
            <person name="Ortiz-Santana B."/>
            <person name="Ovrebo C."/>
            <person name="Racz N."/>
            <person name="Riley R."/>
            <person name="Savchenko A."/>
            <person name="Shiryaev A."/>
            <person name="Soop K."/>
            <person name="Spirin V."/>
            <person name="Szebenyi C."/>
            <person name="Tomsovsky M."/>
            <person name="Tulloss R.E."/>
            <person name="Uehling J."/>
            <person name="Grigoriev I.V."/>
            <person name="Vagvolgyi C."/>
            <person name="Papp T."/>
            <person name="Martin F.M."/>
            <person name="Miettinen O."/>
            <person name="Hibbett D.S."/>
            <person name="Nagy L.G."/>
        </authorList>
    </citation>
    <scope>NUCLEOTIDE SEQUENCE [LARGE SCALE GENOMIC DNA]</scope>
    <source>
        <strain evidence="1 2">NL-1719</strain>
    </source>
</reference>
<keyword evidence="2" id="KW-1185">Reference proteome</keyword>
<sequence length="161" mass="17983">MADVRIYARRRILKEAAFCRSGTLGLRNRGWERCFLYQAPIPTSPTQTQTVYPKRPRALGMWRPAARMTGVERTSIGVGGMTVRLAGIATMSYELNGFRSPALTLIGDEGRNTSGGLGISRSWIRVMPTSDGTFYDQKLRIECWAIEQDEVLEGTFTQDDG</sequence>
<organism evidence="1 2">
    <name type="scientific">Pluteus cervinus</name>
    <dbReference type="NCBI Taxonomy" id="181527"/>
    <lineage>
        <taxon>Eukaryota</taxon>
        <taxon>Fungi</taxon>
        <taxon>Dikarya</taxon>
        <taxon>Basidiomycota</taxon>
        <taxon>Agaricomycotina</taxon>
        <taxon>Agaricomycetes</taxon>
        <taxon>Agaricomycetidae</taxon>
        <taxon>Agaricales</taxon>
        <taxon>Pluteineae</taxon>
        <taxon>Pluteaceae</taxon>
        <taxon>Pluteus</taxon>
    </lineage>
</organism>
<name>A0ACD3APB7_9AGAR</name>
<gene>
    <name evidence="1" type="ORF">BDN72DRAFT_859351</name>
</gene>
<proteinExistence type="predicted"/>
<evidence type="ECO:0000313" key="1">
    <source>
        <dbReference type="EMBL" id="TFK67169.1"/>
    </source>
</evidence>
<dbReference type="EMBL" id="ML208383">
    <property type="protein sequence ID" value="TFK67169.1"/>
    <property type="molecule type" value="Genomic_DNA"/>
</dbReference>
<protein>
    <submittedName>
        <fullName evidence="1">Uncharacterized protein</fullName>
    </submittedName>
</protein>
<evidence type="ECO:0000313" key="2">
    <source>
        <dbReference type="Proteomes" id="UP000308600"/>
    </source>
</evidence>